<proteinExistence type="predicted"/>
<organism evidence="3 4">
    <name type="scientific">Trachymyrmex cornetzi</name>
    <dbReference type="NCBI Taxonomy" id="471704"/>
    <lineage>
        <taxon>Eukaryota</taxon>
        <taxon>Metazoa</taxon>
        <taxon>Ecdysozoa</taxon>
        <taxon>Arthropoda</taxon>
        <taxon>Hexapoda</taxon>
        <taxon>Insecta</taxon>
        <taxon>Pterygota</taxon>
        <taxon>Neoptera</taxon>
        <taxon>Endopterygota</taxon>
        <taxon>Hymenoptera</taxon>
        <taxon>Apocrita</taxon>
        <taxon>Aculeata</taxon>
        <taxon>Formicoidea</taxon>
        <taxon>Formicidae</taxon>
        <taxon>Myrmicinae</taxon>
        <taxon>Trachymyrmex</taxon>
    </lineage>
</organism>
<name>A0A151ISB0_9HYME</name>
<feature type="region of interest" description="Disordered" evidence="1">
    <location>
        <begin position="48"/>
        <end position="74"/>
    </location>
</feature>
<evidence type="ECO:0000259" key="2">
    <source>
        <dbReference type="PROSITE" id="PS50800"/>
    </source>
</evidence>
<feature type="region of interest" description="Disordered" evidence="1">
    <location>
        <begin position="101"/>
        <end position="136"/>
    </location>
</feature>
<feature type="domain" description="SAP" evidence="2">
    <location>
        <begin position="4"/>
        <end position="38"/>
    </location>
</feature>
<keyword evidence="4" id="KW-1185">Reference proteome</keyword>
<dbReference type="Proteomes" id="UP000078492">
    <property type="component" value="Unassembled WGS sequence"/>
</dbReference>
<gene>
    <name evidence="3" type="ORF">ALC57_18275</name>
</gene>
<dbReference type="AlphaFoldDB" id="A0A151ISB0"/>
<dbReference type="InterPro" id="IPR036361">
    <property type="entry name" value="SAP_dom_sf"/>
</dbReference>
<dbReference type="Gene3D" id="1.10.720.30">
    <property type="entry name" value="SAP domain"/>
    <property type="match status" value="1"/>
</dbReference>
<dbReference type="PROSITE" id="PS50800">
    <property type="entry name" value="SAP"/>
    <property type="match status" value="1"/>
</dbReference>
<evidence type="ECO:0000256" key="1">
    <source>
        <dbReference type="SAM" id="MobiDB-lite"/>
    </source>
</evidence>
<dbReference type="EMBL" id="KQ981084">
    <property type="protein sequence ID" value="KYN09603.1"/>
    <property type="molecule type" value="Genomic_DNA"/>
</dbReference>
<protein>
    <recommendedName>
        <fullName evidence="2">SAP domain-containing protein</fullName>
    </recommendedName>
</protein>
<evidence type="ECO:0000313" key="4">
    <source>
        <dbReference type="Proteomes" id="UP000078492"/>
    </source>
</evidence>
<feature type="compositionally biased region" description="Polar residues" evidence="1">
    <location>
        <begin position="101"/>
        <end position="123"/>
    </location>
</feature>
<sequence>MKDPNEFTVLQLKEKLRQLNLSTNGNKAELIARLHQNDPTGQWIDEIEADTNKATEEEGGGATANPNDNVSAGRELEFARKERELLQREIELMRRENEQLRATSQVTSDGGPNTAMSKVSLTNLKEMLPSFDGKKG</sequence>
<reference evidence="3 4" key="1">
    <citation type="submission" date="2015-09" db="EMBL/GenBank/DDBJ databases">
        <title>Trachymyrmex cornetzi WGS genome.</title>
        <authorList>
            <person name="Nygaard S."/>
            <person name="Hu H."/>
            <person name="Boomsma J."/>
            <person name="Zhang G."/>
        </authorList>
    </citation>
    <scope>NUCLEOTIDE SEQUENCE [LARGE SCALE GENOMIC DNA]</scope>
    <source>
        <strain evidence="3">Tcor2-1</strain>
        <tissue evidence="3">Whole body</tissue>
    </source>
</reference>
<dbReference type="SMART" id="SM00513">
    <property type="entry name" value="SAP"/>
    <property type="match status" value="1"/>
</dbReference>
<accession>A0A151ISB0</accession>
<dbReference type="SUPFAM" id="SSF68906">
    <property type="entry name" value="SAP domain"/>
    <property type="match status" value="1"/>
</dbReference>
<evidence type="ECO:0000313" key="3">
    <source>
        <dbReference type="EMBL" id="KYN09603.1"/>
    </source>
</evidence>
<dbReference type="InterPro" id="IPR003034">
    <property type="entry name" value="SAP_dom"/>
</dbReference>
<dbReference type="Pfam" id="PF02037">
    <property type="entry name" value="SAP"/>
    <property type="match status" value="1"/>
</dbReference>